<evidence type="ECO:0000256" key="1">
    <source>
        <dbReference type="SAM" id="MobiDB-lite"/>
    </source>
</evidence>
<gene>
    <name evidence="2" type="ORF">VKT23_010700</name>
</gene>
<comment type="caution">
    <text evidence="2">The sequence shown here is derived from an EMBL/GenBank/DDBJ whole genome shotgun (WGS) entry which is preliminary data.</text>
</comment>
<evidence type="ECO:0000313" key="3">
    <source>
        <dbReference type="Proteomes" id="UP001498398"/>
    </source>
</evidence>
<name>A0ABR1JBY9_9AGAR</name>
<keyword evidence="3" id="KW-1185">Reference proteome</keyword>
<accession>A0ABR1JBY9</accession>
<feature type="region of interest" description="Disordered" evidence="1">
    <location>
        <begin position="31"/>
        <end position="73"/>
    </location>
</feature>
<sequence>MLAILNSRDTLRSKGVVNDFEIHFESELSDTGGNAYPIAGHDQHDSHPNWKSGVSVPFQSASTMHGGDRGFNP</sequence>
<evidence type="ECO:0000313" key="2">
    <source>
        <dbReference type="EMBL" id="KAK7456451.1"/>
    </source>
</evidence>
<organism evidence="2 3">
    <name type="scientific">Marasmiellus scandens</name>
    <dbReference type="NCBI Taxonomy" id="2682957"/>
    <lineage>
        <taxon>Eukaryota</taxon>
        <taxon>Fungi</taxon>
        <taxon>Dikarya</taxon>
        <taxon>Basidiomycota</taxon>
        <taxon>Agaricomycotina</taxon>
        <taxon>Agaricomycetes</taxon>
        <taxon>Agaricomycetidae</taxon>
        <taxon>Agaricales</taxon>
        <taxon>Marasmiineae</taxon>
        <taxon>Omphalotaceae</taxon>
        <taxon>Marasmiellus</taxon>
    </lineage>
</organism>
<proteinExistence type="predicted"/>
<dbReference type="EMBL" id="JBANRG010000021">
    <property type="protein sequence ID" value="KAK7456451.1"/>
    <property type="molecule type" value="Genomic_DNA"/>
</dbReference>
<reference evidence="2 3" key="1">
    <citation type="submission" date="2024-01" db="EMBL/GenBank/DDBJ databases">
        <title>A draft genome for the cacao thread blight pathogen Marasmiellus scandens.</title>
        <authorList>
            <person name="Baruah I.K."/>
            <person name="Leung J."/>
            <person name="Bukari Y."/>
            <person name="Amoako-Attah I."/>
            <person name="Meinhardt L.W."/>
            <person name="Bailey B.A."/>
            <person name="Cohen S.P."/>
        </authorList>
    </citation>
    <scope>NUCLEOTIDE SEQUENCE [LARGE SCALE GENOMIC DNA]</scope>
    <source>
        <strain evidence="2 3">GH-19</strain>
    </source>
</reference>
<protein>
    <submittedName>
        <fullName evidence="2">Uncharacterized protein</fullName>
    </submittedName>
</protein>
<dbReference type="Proteomes" id="UP001498398">
    <property type="component" value="Unassembled WGS sequence"/>
</dbReference>